<evidence type="ECO:0000256" key="4">
    <source>
        <dbReference type="ARBA" id="ARBA00022989"/>
    </source>
</evidence>
<name>A0A0W0Y5I0_9GAMM</name>
<sequence length="476" mass="54207">MISSFIVLLYGPIDLSFFDDADDLNLPALASRVRTGKSFSRLMGFGLNLFIIIADQFMLFVVNMLVARHAGEELFGDFTVATNALLLLATLITLGIDSIIAYYVPKLFIHRKYSEIQTLTFSMKGFLKPIYITVLVIGLLMALTLTVLSQVISSLTLFDISHPLFLFIWGTVALSLYNIYLQFFRAIDYMRTAVIMSLLQTLCYFIFSLLIYFYIYPYFFQHERRYFPHIMLIGFIASYLVIVLLSIAIQNRSALKRYKKSAELRQEWKGKIYGYTVQNLNKYIFTAIPLMIIEWLGQHERSVGLFSAVSSIVSLGFIAIAPIGILIGPDISAAFAQSREHLKKVMRKYLWICFAISLVVVAILGLSARQILLWYKSDFIDALPYTYFCLINVVTYAISMPLSKMIQYSHEGSEVGAKLTIDLLVFQLFCCLILINWLGLDGAIICYIGINIVYNAAMIRMARKIMRIDPFGNELV</sequence>
<evidence type="ECO:0000256" key="2">
    <source>
        <dbReference type="ARBA" id="ARBA00022475"/>
    </source>
</evidence>
<reference evidence="7 8" key="1">
    <citation type="submission" date="2015-11" db="EMBL/GenBank/DDBJ databases">
        <title>Genomic analysis of 38 Legionella species identifies large and diverse effector repertoires.</title>
        <authorList>
            <person name="Burstein D."/>
            <person name="Amaro F."/>
            <person name="Zusman T."/>
            <person name="Lifshitz Z."/>
            <person name="Cohen O."/>
            <person name="Gilbert J.A."/>
            <person name="Pupko T."/>
            <person name="Shuman H.A."/>
            <person name="Segal G."/>
        </authorList>
    </citation>
    <scope>NUCLEOTIDE SEQUENCE [LARGE SCALE GENOMIC DNA]</scope>
    <source>
        <strain evidence="7 8">CDC#1442-AUS-E</strain>
    </source>
</reference>
<dbReference type="STRING" id="45073.Lqui_0902"/>
<dbReference type="EMBL" id="LNYS01000006">
    <property type="protein sequence ID" value="KTD52058.1"/>
    <property type="molecule type" value="Genomic_DNA"/>
</dbReference>
<evidence type="ECO:0000313" key="7">
    <source>
        <dbReference type="EMBL" id="KTD52058.1"/>
    </source>
</evidence>
<feature type="transmembrane region" description="Helical" evidence="6">
    <location>
        <begin position="130"/>
        <end position="152"/>
    </location>
</feature>
<keyword evidence="8" id="KW-1185">Reference proteome</keyword>
<evidence type="ECO:0000313" key="8">
    <source>
        <dbReference type="Proteomes" id="UP000054618"/>
    </source>
</evidence>
<proteinExistence type="predicted"/>
<comment type="caution">
    <text evidence="7">The sequence shown here is derived from an EMBL/GenBank/DDBJ whole genome shotgun (WGS) entry which is preliminary data.</text>
</comment>
<accession>A0A0W0Y5I0</accession>
<dbReference type="GO" id="GO:0005886">
    <property type="term" value="C:plasma membrane"/>
    <property type="evidence" value="ECO:0007669"/>
    <property type="project" value="UniProtKB-SubCell"/>
</dbReference>
<evidence type="ECO:0000256" key="6">
    <source>
        <dbReference type="SAM" id="Phobius"/>
    </source>
</evidence>
<feature type="transmembrane region" description="Helical" evidence="6">
    <location>
        <begin position="42"/>
        <end position="66"/>
    </location>
</feature>
<feature type="transmembrane region" description="Helical" evidence="6">
    <location>
        <begin position="272"/>
        <end position="293"/>
    </location>
</feature>
<dbReference type="PANTHER" id="PTHR30250">
    <property type="entry name" value="PST FAMILY PREDICTED COLANIC ACID TRANSPORTER"/>
    <property type="match status" value="1"/>
</dbReference>
<dbReference type="InterPro" id="IPR050833">
    <property type="entry name" value="Poly_Biosynth_Transport"/>
</dbReference>
<dbReference type="PATRIC" id="fig|45073.5.peg.954"/>
<dbReference type="PANTHER" id="PTHR30250:SF11">
    <property type="entry name" value="O-ANTIGEN TRANSPORTER-RELATED"/>
    <property type="match status" value="1"/>
</dbReference>
<dbReference type="AlphaFoldDB" id="A0A0W0Y5I0"/>
<feature type="transmembrane region" description="Helical" evidence="6">
    <location>
        <begin position="305"/>
        <end position="328"/>
    </location>
</feature>
<feature type="transmembrane region" description="Helical" evidence="6">
    <location>
        <begin position="415"/>
        <end position="436"/>
    </location>
</feature>
<gene>
    <name evidence="7" type="ORF">Lqui_0902</name>
</gene>
<feature type="transmembrane region" description="Helical" evidence="6">
    <location>
        <begin position="384"/>
        <end position="403"/>
    </location>
</feature>
<feature type="transmembrane region" description="Helical" evidence="6">
    <location>
        <begin position="349"/>
        <end position="372"/>
    </location>
</feature>
<keyword evidence="3 6" id="KW-0812">Transmembrane</keyword>
<keyword evidence="5 6" id="KW-0472">Membrane</keyword>
<evidence type="ECO:0000256" key="1">
    <source>
        <dbReference type="ARBA" id="ARBA00004651"/>
    </source>
</evidence>
<feature type="transmembrane region" description="Helical" evidence="6">
    <location>
        <begin position="86"/>
        <end position="109"/>
    </location>
</feature>
<dbReference type="Proteomes" id="UP000054618">
    <property type="component" value="Unassembled WGS sequence"/>
</dbReference>
<feature type="transmembrane region" description="Helical" evidence="6">
    <location>
        <begin position="442"/>
        <end position="459"/>
    </location>
</feature>
<organism evidence="7 8">
    <name type="scientific">Legionella quinlivanii</name>
    <dbReference type="NCBI Taxonomy" id="45073"/>
    <lineage>
        <taxon>Bacteria</taxon>
        <taxon>Pseudomonadati</taxon>
        <taxon>Pseudomonadota</taxon>
        <taxon>Gammaproteobacteria</taxon>
        <taxon>Legionellales</taxon>
        <taxon>Legionellaceae</taxon>
        <taxon>Legionella</taxon>
    </lineage>
</organism>
<comment type="subcellular location">
    <subcellularLocation>
        <location evidence="1">Cell membrane</location>
        <topology evidence="1">Multi-pass membrane protein</topology>
    </subcellularLocation>
</comment>
<evidence type="ECO:0000256" key="3">
    <source>
        <dbReference type="ARBA" id="ARBA00022692"/>
    </source>
</evidence>
<feature type="transmembrane region" description="Helical" evidence="6">
    <location>
        <begin position="193"/>
        <end position="215"/>
    </location>
</feature>
<keyword evidence="2" id="KW-1003">Cell membrane</keyword>
<feature type="transmembrane region" description="Helical" evidence="6">
    <location>
        <begin position="227"/>
        <end position="251"/>
    </location>
</feature>
<evidence type="ECO:0000256" key="5">
    <source>
        <dbReference type="ARBA" id="ARBA00023136"/>
    </source>
</evidence>
<keyword evidence="4 6" id="KW-1133">Transmembrane helix</keyword>
<protein>
    <submittedName>
        <fullName evidence="7">Polysaccharide biosynthesis protein</fullName>
    </submittedName>
</protein>
<feature type="transmembrane region" description="Helical" evidence="6">
    <location>
        <begin position="164"/>
        <end position="181"/>
    </location>
</feature>